<dbReference type="AlphaFoldDB" id="A0A1B0G4E8"/>
<dbReference type="EnsemblMetazoa" id="GMOY008195-RA">
    <property type="protein sequence ID" value="GMOY008195-PA"/>
    <property type="gene ID" value="GMOY008195"/>
</dbReference>
<dbReference type="Proteomes" id="UP000092444">
    <property type="component" value="Unassembled WGS sequence"/>
</dbReference>
<protein>
    <submittedName>
        <fullName evidence="1">Uncharacterized protein</fullName>
    </submittedName>
</protein>
<name>A0A1B0G4E8_GLOMM</name>
<sequence>MNECLMNIVILFCYGTTTKPHPPNILKERYNFCFKLRYDAGSLWNWIWLTFEQTPKKGSVSLYLIGEAAVWNFSLHCNFDLSVSAQNASDRNKKKAGKREKCKALKKNDLKEQSSQPKQLSIGLCLQTSSTLIKQQQKIMNNTRISLSRMAPKSREQRASGNSPCSKCSCPFVEEETYLKTFVMRGLDFGNTRGFDPEFV</sequence>
<organism evidence="1 2">
    <name type="scientific">Glossina morsitans morsitans</name>
    <name type="common">Savannah tsetse fly</name>
    <dbReference type="NCBI Taxonomy" id="37546"/>
    <lineage>
        <taxon>Eukaryota</taxon>
        <taxon>Metazoa</taxon>
        <taxon>Ecdysozoa</taxon>
        <taxon>Arthropoda</taxon>
        <taxon>Hexapoda</taxon>
        <taxon>Insecta</taxon>
        <taxon>Pterygota</taxon>
        <taxon>Neoptera</taxon>
        <taxon>Endopterygota</taxon>
        <taxon>Diptera</taxon>
        <taxon>Brachycera</taxon>
        <taxon>Muscomorpha</taxon>
        <taxon>Hippoboscoidea</taxon>
        <taxon>Glossinidae</taxon>
        <taxon>Glossina</taxon>
    </lineage>
</organism>
<dbReference type="EMBL" id="CCAG010018483">
    <property type="status" value="NOT_ANNOTATED_CDS"/>
    <property type="molecule type" value="Genomic_DNA"/>
</dbReference>
<keyword evidence="2" id="KW-1185">Reference proteome</keyword>
<evidence type="ECO:0000313" key="1">
    <source>
        <dbReference type="EnsemblMetazoa" id="GMOY008195-PA"/>
    </source>
</evidence>
<accession>A0A1B0G4E8</accession>
<dbReference type="VEuPathDB" id="VectorBase:GMOY008195"/>
<proteinExistence type="predicted"/>
<reference evidence="1" key="1">
    <citation type="submission" date="2020-05" db="UniProtKB">
        <authorList>
            <consortium name="EnsemblMetazoa"/>
        </authorList>
    </citation>
    <scope>IDENTIFICATION</scope>
    <source>
        <strain evidence="1">Yale</strain>
    </source>
</reference>
<evidence type="ECO:0000313" key="2">
    <source>
        <dbReference type="Proteomes" id="UP000092444"/>
    </source>
</evidence>